<gene>
    <name evidence="6" type="ORF">B4O97_06505</name>
</gene>
<dbReference type="SMART" id="SM00346">
    <property type="entry name" value="HTH_ICLR"/>
    <property type="match status" value="1"/>
</dbReference>
<dbReference type="STRING" id="1963862.B4O97_06505"/>
<dbReference type="InterPro" id="IPR036390">
    <property type="entry name" value="WH_DNA-bd_sf"/>
</dbReference>
<dbReference type="InterPro" id="IPR029016">
    <property type="entry name" value="GAF-like_dom_sf"/>
</dbReference>
<dbReference type="GO" id="GO:0045892">
    <property type="term" value="P:negative regulation of DNA-templated transcription"/>
    <property type="evidence" value="ECO:0007669"/>
    <property type="project" value="TreeGrafter"/>
</dbReference>
<dbReference type="Gene3D" id="3.30.450.40">
    <property type="match status" value="1"/>
</dbReference>
<evidence type="ECO:0000259" key="5">
    <source>
        <dbReference type="PROSITE" id="PS51078"/>
    </source>
</evidence>
<dbReference type="GO" id="GO:0003700">
    <property type="term" value="F:DNA-binding transcription factor activity"/>
    <property type="evidence" value="ECO:0007669"/>
    <property type="project" value="TreeGrafter"/>
</dbReference>
<evidence type="ECO:0000313" key="7">
    <source>
        <dbReference type="Proteomes" id="UP000192343"/>
    </source>
</evidence>
<evidence type="ECO:0000313" key="6">
    <source>
        <dbReference type="EMBL" id="ORC36238.1"/>
    </source>
</evidence>
<keyword evidence="1" id="KW-0805">Transcription regulation</keyword>
<dbReference type="FunFam" id="1.10.10.10:FF:000056">
    <property type="entry name" value="IclR family transcriptional regulator"/>
    <property type="match status" value="1"/>
</dbReference>
<organism evidence="6 7">
    <name type="scientific">Marispirochaeta aestuarii</name>
    <dbReference type="NCBI Taxonomy" id="1963862"/>
    <lineage>
        <taxon>Bacteria</taxon>
        <taxon>Pseudomonadati</taxon>
        <taxon>Spirochaetota</taxon>
        <taxon>Spirochaetia</taxon>
        <taxon>Spirochaetales</taxon>
        <taxon>Spirochaetaceae</taxon>
        <taxon>Marispirochaeta</taxon>
    </lineage>
</organism>
<feature type="domain" description="HTH iclR-type" evidence="4">
    <location>
        <begin position="14"/>
        <end position="76"/>
    </location>
</feature>
<comment type="caution">
    <text evidence="6">The sequence shown here is derived from an EMBL/GenBank/DDBJ whole genome shotgun (WGS) entry which is preliminary data.</text>
</comment>
<dbReference type="SUPFAM" id="SSF46785">
    <property type="entry name" value="Winged helix' DNA-binding domain"/>
    <property type="match status" value="1"/>
</dbReference>
<evidence type="ECO:0000256" key="1">
    <source>
        <dbReference type="ARBA" id="ARBA00023015"/>
    </source>
</evidence>
<protein>
    <recommendedName>
        <fullName evidence="8">IclR family transcriptional regulator</fullName>
    </recommendedName>
</protein>
<dbReference type="InterPro" id="IPR036388">
    <property type="entry name" value="WH-like_DNA-bd_sf"/>
</dbReference>
<dbReference type="PROSITE" id="PS51078">
    <property type="entry name" value="ICLR_ED"/>
    <property type="match status" value="1"/>
</dbReference>
<evidence type="ECO:0008006" key="8">
    <source>
        <dbReference type="Google" id="ProtNLM"/>
    </source>
</evidence>
<keyword evidence="7" id="KW-1185">Reference proteome</keyword>
<dbReference type="PANTHER" id="PTHR30136">
    <property type="entry name" value="HELIX-TURN-HELIX TRANSCRIPTIONAL REGULATOR, ICLR FAMILY"/>
    <property type="match status" value="1"/>
</dbReference>
<accession>A0A1Y1S143</accession>
<reference evidence="6 7" key="1">
    <citation type="submission" date="2017-03" db="EMBL/GenBank/DDBJ databases">
        <title>Draft Genome sequence of Marispirochaeta sp. strain JC444.</title>
        <authorList>
            <person name="Shivani Y."/>
            <person name="Subhash Y."/>
            <person name="Sasikala C."/>
            <person name="Ramana C."/>
        </authorList>
    </citation>
    <scope>NUCLEOTIDE SEQUENCE [LARGE SCALE GENOMIC DNA]</scope>
    <source>
        <strain evidence="6 7">JC444</strain>
    </source>
</reference>
<dbReference type="Pfam" id="PF09339">
    <property type="entry name" value="HTH_IclR"/>
    <property type="match status" value="1"/>
</dbReference>
<dbReference type="OrthoDB" id="9791752at2"/>
<proteinExistence type="predicted"/>
<evidence type="ECO:0000256" key="2">
    <source>
        <dbReference type="ARBA" id="ARBA00023125"/>
    </source>
</evidence>
<dbReference type="Gene3D" id="1.10.10.10">
    <property type="entry name" value="Winged helix-like DNA-binding domain superfamily/Winged helix DNA-binding domain"/>
    <property type="match status" value="1"/>
</dbReference>
<dbReference type="AlphaFoldDB" id="A0A1Y1S143"/>
<feature type="domain" description="IclR-ED" evidence="5">
    <location>
        <begin position="77"/>
        <end position="259"/>
    </location>
</feature>
<dbReference type="Proteomes" id="UP000192343">
    <property type="component" value="Unassembled WGS sequence"/>
</dbReference>
<dbReference type="Pfam" id="PF01614">
    <property type="entry name" value="IclR_C"/>
    <property type="match status" value="1"/>
</dbReference>
<dbReference type="InterPro" id="IPR050707">
    <property type="entry name" value="HTH_MetabolicPath_Reg"/>
</dbReference>
<evidence type="ECO:0000259" key="4">
    <source>
        <dbReference type="PROSITE" id="PS51077"/>
    </source>
</evidence>
<dbReference type="PANTHER" id="PTHR30136:SF24">
    <property type="entry name" value="HTH-TYPE TRANSCRIPTIONAL REPRESSOR ALLR"/>
    <property type="match status" value="1"/>
</dbReference>
<dbReference type="GO" id="GO:0003677">
    <property type="term" value="F:DNA binding"/>
    <property type="evidence" value="ECO:0007669"/>
    <property type="project" value="UniProtKB-KW"/>
</dbReference>
<name>A0A1Y1S143_9SPIO</name>
<dbReference type="PROSITE" id="PS51077">
    <property type="entry name" value="HTH_ICLR"/>
    <property type="match status" value="1"/>
</dbReference>
<dbReference type="SUPFAM" id="SSF55781">
    <property type="entry name" value="GAF domain-like"/>
    <property type="match status" value="1"/>
</dbReference>
<evidence type="ECO:0000256" key="3">
    <source>
        <dbReference type="ARBA" id="ARBA00023163"/>
    </source>
</evidence>
<keyword evidence="3" id="KW-0804">Transcription</keyword>
<dbReference type="EMBL" id="MWQY01000006">
    <property type="protein sequence ID" value="ORC36238.1"/>
    <property type="molecule type" value="Genomic_DNA"/>
</dbReference>
<keyword evidence="2" id="KW-0238">DNA-binding</keyword>
<sequence length="269" mass="30941">MKQSSENSRKKGAVQSIERAFDILELLSRDPQGFTLTEISNRLDLHKSTVHRLLAGLLGRHYVEKAPRTNCYRLGLGFVHMSGMYLNRIELKTEAEYYMRELANLLGQVVFLAIRKDGEVVYIDKIEKFDSTHRFAIIGMRRPFHCTAIGKALLFDEPEDSLQRILEGEERVKRTEKTVTEVPELLSLIRKYRDQGYSLDDEEWEYNTSCVAAPIYDYRNKVIAAISTAWSPHQTRYSMDELGSLVRQTALKISARLGYDTDEVEIVAV</sequence>
<dbReference type="InterPro" id="IPR005471">
    <property type="entry name" value="Tscrpt_reg_IclR_N"/>
</dbReference>
<dbReference type="RefSeq" id="WP_083049364.1">
    <property type="nucleotide sequence ID" value="NZ_MWQY01000006.1"/>
</dbReference>
<dbReference type="InterPro" id="IPR014757">
    <property type="entry name" value="Tscrpt_reg_IclR_C"/>
</dbReference>